<dbReference type="InterPro" id="IPR012340">
    <property type="entry name" value="NA-bd_OB-fold"/>
</dbReference>
<dbReference type="InterPro" id="IPR052165">
    <property type="entry name" value="Membrane_assoc_protease"/>
</dbReference>
<keyword evidence="3 5" id="KW-1133">Transmembrane helix</keyword>
<feature type="domain" description="NfeD-like C-terminal" evidence="6">
    <location>
        <begin position="94"/>
        <end position="148"/>
    </location>
</feature>
<dbReference type="Gene3D" id="2.40.50.140">
    <property type="entry name" value="Nucleic acid-binding proteins"/>
    <property type="match status" value="1"/>
</dbReference>
<protein>
    <recommendedName>
        <fullName evidence="6">NfeD-like C-terminal domain-containing protein</fullName>
    </recommendedName>
</protein>
<dbReference type="Proteomes" id="UP001157134">
    <property type="component" value="Unassembled WGS sequence"/>
</dbReference>
<proteinExistence type="predicted"/>
<evidence type="ECO:0000259" key="6">
    <source>
        <dbReference type="Pfam" id="PF01957"/>
    </source>
</evidence>
<dbReference type="RefSeq" id="WP_284301395.1">
    <property type="nucleotide sequence ID" value="NZ_BSSV01000011.1"/>
</dbReference>
<name>A0ABQ6HH38_9GAMM</name>
<gene>
    <name evidence="7" type="ORF">tloyanaT_36310</name>
</gene>
<feature type="transmembrane region" description="Helical" evidence="5">
    <location>
        <begin position="47"/>
        <end position="72"/>
    </location>
</feature>
<reference evidence="7 8" key="1">
    <citation type="submission" date="2023-03" db="EMBL/GenBank/DDBJ databases">
        <title>Thalassotalea loyana LMG 22536T draft genome sequence.</title>
        <authorList>
            <person name="Sawabe T."/>
        </authorList>
    </citation>
    <scope>NUCLEOTIDE SEQUENCE [LARGE SCALE GENOMIC DNA]</scope>
    <source>
        <strain evidence="7 8">LMG 22536</strain>
    </source>
</reference>
<evidence type="ECO:0000256" key="2">
    <source>
        <dbReference type="ARBA" id="ARBA00022692"/>
    </source>
</evidence>
<evidence type="ECO:0000313" key="8">
    <source>
        <dbReference type="Proteomes" id="UP001157134"/>
    </source>
</evidence>
<evidence type="ECO:0000313" key="7">
    <source>
        <dbReference type="EMBL" id="GLX87378.1"/>
    </source>
</evidence>
<evidence type="ECO:0000256" key="5">
    <source>
        <dbReference type="SAM" id="Phobius"/>
    </source>
</evidence>
<sequence>MEILLSFETWIVLAILLASAEIFVPGGILLNLGIASLIVAIGIKTALLTNGVAIFTTWFISATFLLFIGYYFTNKLFPSKQRVDNTDEELDVFGHEVVVTETIGPGQHKGRVEFQGTSWTALGDGSTISQGTKAVVICKENISLVVEPKTN</sequence>
<keyword evidence="4 5" id="KW-0472">Membrane</keyword>
<evidence type="ECO:0000256" key="4">
    <source>
        <dbReference type="ARBA" id="ARBA00023136"/>
    </source>
</evidence>
<dbReference type="InterPro" id="IPR002810">
    <property type="entry name" value="NfeD-like_C"/>
</dbReference>
<dbReference type="PANTHER" id="PTHR33507">
    <property type="entry name" value="INNER MEMBRANE PROTEIN YBBJ"/>
    <property type="match status" value="1"/>
</dbReference>
<dbReference type="EMBL" id="BSSV01000011">
    <property type="protein sequence ID" value="GLX87378.1"/>
    <property type="molecule type" value="Genomic_DNA"/>
</dbReference>
<comment type="caution">
    <text evidence="7">The sequence shown here is derived from an EMBL/GenBank/DDBJ whole genome shotgun (WGS) entry which is preliminary data.</text>
</comment>
<dbReference type="PANTHER" id="PTHR33507:SF3">
    <property type="entry name" value="INNER MEMBRANE PROTEIN YBBJ"/>
    <property type="match status" value="1"/>
</dbReference>
<organism evidence="7 8">
    <name type="scientific">Thalassotalea loyana</name>
    <dbReference type="NCBI Taxonomy" id="280483"/>
    <lineage>
        <taxon>Bacteria</taxon>
        <taxon>Pseudomonadati</taxon>
        <taxon>Pseudomonadota</taxon>
        <taxon>Gammaproteobacteria</taxon>
        <taxon>Alteromonadales</taxon>
        <taxon>Colwelliaceae</taxon>
        <taxon>Thalassotalea</taxon>
    </lineage>
</organism>
<feature type="transmembrane region" description="Helical" evidence="5">
    <location>
        <begin position="12"/>
        <end position="41"/>
    </location>
</feature>
<evidence type="ECO:0000256" key="1">
    <source>
        <dbReference type="ARBA" id="ARBA00004141"/>
    </source>
</evidence>
<accession>A0ABQ6HH38</accession>
<dbReference type="Pfam" id="PF01957">
    <property type="entry name" value="NfeD"/>
    <property type="match status" value="1"/>
</dbReference>
<evidence type="ECO:0000256" key="3">
    <source>
        <dbReference type="ARBA" id="ARBA00022989"/>
    </source>
</evidence>
<comment type="subcellular location">
    <subcellularLocation>
        <location evidence="1">Membrane</location>
        <topology evidence="1">Multi-pass membrane protein</topology>
    </subcellularLocation>
</comment>
<keyword evidence="8" id="KW-1185">Reference proteome</keyword>
<keyword evidence="2 5" id="KW-0812">Transmembrane</keyword>